<dbReference type="Pfam" id="PF10612">
    <property type="entry name" value="Spore-coat_CotZ"/>
    <property type="match status" value="1"/>
</dbReference>
<dbReference type="AlphaFoldDB" id="A0A9E8LS79"/>
<evidence type="ECO:0000313" key="2">
    <source>
        <dbReference type="Proteomes" id="UP001164718"/>
    </source>
</evidence>
<protein>
    <submittedName>
        <fullName evidence="1">CotY/CotZ family spore coat protein</fullName>
    </submittedName>
</protein>
<sequence>MGKHSEKFTNCVCDTLLSIVEAQDQVENDCQYSCDTAIQELVGGASSPYNTIPVMLTCKGTCDLFVGHGVRRSHHTDTELDVINAIVFRVNDVDPETCCATLELLQDADTKNKSDLLKKIEHVDLEATNVCITVDLKNFGTVTCLPPVTL</sequence>
<dbReference type="InterPro" id="IPR019593">
    <property type="entry name" value="Spore_coat_protein_Z/Y"/>
</dbReference>
<name>A0A9E8LS79_9BACI</name>
<accession>A0A9E8LS79</accession>
<keyword evidence="2" id="KW-1185">Reference proteome</keyword>
<proteinExistence type="predicted"/>
<dbReference type="KEGG" id="faf:OE104_08250"/>
<reference evidence="1" key="1">
    <citation type="submission" date="2022-09" db="EMBL/GenBank/DDBJ databases">
        <title>Complete Genomes of Fervidibacillus albus and Fervidibacillus halotolerans isolated from tidal flat sediments.</title>
        <authorList>
            <person name="Kwon K.K."/>
            <person name="Yang S.-H."/>
            <person name="Park M.J."/>
            <person name="Oh H.-M."/>
        </authorList>
    </citation>
    <scope>NUCLEOTIDE SEQUENCE</scope>
    <source>
        <strain evidence="1">MEBiC13591</strain>
    </source>
</reference>
<keyword evidence="1" id="KW-0946">Virion</keyword>
<gene>
    <name evidence="1" type="ORF">OE104_08250</name>
</gene>
<keyword evidence="1" id="KW-0167">Capsid protein</keyword>
<dbReference type="EMBL" id="CP106878">
    <property type="protein sequence ID" value="WAA08637.1"/>
    <property type="molecule type" value="Genomic_DNA"/>
</dbReference>
<organism evidence="1 2">
    <name type="scientific">Fervidibacillus albus</name>
    <dbReference type="NCBI Taxonomy" id="2980026"/>
    <lineage>
        <taxon>Bacteria</taxon>
        <taxon>Bacillati</taxon>
        <taxon>Bacillota</taxon>
        <taxon>Bacilli</taxon>
        <taxon>Bacillales</taxon>
        <taxon>Bacillaceae</taxon>
        <taxon>Fervidibacillus</taxon>
    </lineage>
</organism>
<dbReference type="Proteomes" id="UP001164718">
    <property type="component" value="Chromosome"/>
</dbReference>
<evidence type="ECO:0000313" key="1">
    <source>
        <dbReference type="EMBL" id="WAA08637.1"/>
    </source>
</evidence>
<dbReference type="RefSeq" id="WP_275416415.1">
    <property type="nucleotide sequence ID" value="NZ_CP106878.1"/>
</dbReference>